<dbReference type="AlphaFoldDB" id="A0A4Y2T9V6"/>
<name>A0A4Y2T9V6_ARAVE</name>
<gene>
    <name evidence="2" type="ORF">AVEN_249525_1</name>
</gene>
<evidence type="ECO:0000313" key="3">
    <source>
        <dbReference type="Proteomes" id="UP000499080"/>
    </source>
</evidence>
<evidence type="ECO:0000313" key="2">
    <source>
        <dbReference type="EMBL" id="GBN97352.1"/>
    </source>
</evidence>
<keyword evidence="3" id="KW-1185">Reference proteome</keyword>
<reference evidence="2 3" key="1">
    <citation type="journal article" date="2019" name="Sci. Rep.">
        <title>Orb-weaving spider Araneus ventricosus genome elucidates the spidroin gene catalogue.</title>
        <authorList>
            <person name="Kono N."/>
            <person name="Nakamura H."/>
            <person name="Ohtoshi R."/>
            <person name="Moran D.A.P."/>
            <person name="Shinohara A."/>
            <person name="Yoshida Y."/>
            <person name="Fujiwara M."/>
            <person name="Mori M."/>
            <person name="Tomita M."/>
            <person name="Arakawa K."/>
        </authorList>
    </citation>
    <scope>NUCLEOTIDE SEQUENCE [LARGE SCALE GENOMIC DNA]</scope>
</reference>
<dbReference type="EMBL" id="BGPR01027115">
    <property type="protein sequence ID" value="GBN97352.1"/>
    <property type="molecule type" value="Genomic_DNA"/>
</dbReference>
<sequence length="113" mass="12391">MPKARSKKFKNRSFYGNRHSNSVPKNNVSAASATKLKTLERSDGLESDLQELKGNTIIDIQTLLRILSILSCPQCFTTGLKLTGDSKEGLCSNFAIVCKCGFMAGFTSTPQRE</sequence>
<organism evidence="2 3">
    <name type="scientific">Araneus ventricosus</name>
    <name type="common">Orbweaver spider</name>
    <name type="synonym">Epeira ventricosa</name>
    <dbReference type="NCBI Taxonomy" id="182803"/>
    <lineage>
        <taxon>Eukaryota</taxon>
        <taxon>Metazoa</taxon>
        <taxon>Ecdysozoa</taxon>
        <taxon>Arthropoda</taxon>
        <taxon>Chelicerata</taxon>
        <taxon>Arachnida</taxon>
        <taxon>Araneae</taxon>
        <taxon>Araneomorphae</taxon>
        <taxon>Entelegynae</taxon>
        <taxon>Araneoidea</taxon>
        <taxon>Araneidae</taxon>
        <taxon>Araneus</taxon>
    </lineage>
</organism>
<protein>
    <submittedName>
        <fullName evidence="2">Uncharacterized protein</fullName>
    </submittedName>
</protein>
<proteinExistence type="predicted"/>
<feature type="compositionally biased region" description="Polar residues" evidence="1">
    <location>
        <begin position="18"/>
        <end position="29"/>
    </location>
</feature>
<accession>A0A4Y2T9V6</accession>
<dbReference type="Proteomes" id="UP000499080">
    <property type="component" value="Unassembled WGS sequence"/>
</dbReference>
<comment type="caution">
    <text evidence="2">The sequence shown here is derived from an EMBL/GenBank/DDBJ whole genome shotgun (WGS) entry which is preliminary data.</text>
</comment>
<feature type="region of interest" description="Disordered" evidence="1">
    <location>
        <begin position="1"/>
        <end position="29"/>
    </location>
</feature>
<evidence type="ECO:0000256" key="1">
    <source>
        <dbReference type="SAM" id="MobiDB-lite"/>
    </source>
</evidence>
<feature type="compositionally biased region" description="Basic residues" evidence="1">
    <location>
        <begin position="1"/>
        <end position="11"/>
    </location>
</feature>